<comment type="caution">
    <text evidence="2">The sequence shown here is derived from an EMBL/GenBank/DDBJ whole genome shotgun (WGS) entry which is preliminary data.</text>
</comment>
<dbReference type="PANTHER" id="PTHR33312">
    <property type="entry name" value="MEMBRANE-ASSOCIATED KINASE REGULATOR 4-RELATED"/>
    <property type="match status" value="1"/>
</dbReference>
<organism evidence="2 3">
    <name type="scientific">Cephalotus follicularis</name>
    <name type="common">Albany pitcher plant</name>
    <dbReference type="NCBI Taxonomy" id="3775"/>
    <lineage>
        <taxon>Eukaryota</taxon>
        <taxon>Viridiplantae</taxon>
        <taxon>Streptophyta</taxon>
        <taxon>Embryophyta</taxon>
        <taxon>Tracheophyta</taxon>
        <taxon>Spermatophyta</taxon>
        <taxon>Magnoliopsida</taxon>
        <taxon>eudicotyledons</taxon>
        <taxon>Gunneridae</taxon>
        <taxon>Pentapetalae</taxon>
        <taxon>rosids</taxon>
        <taxon>fabids</taxon>
        <taxon>Oxalidales</taxon>
        <taxon>Cephalotaceae</taxon>
        <taxon>Cephalotus</taxon>
    </lineage>
</organism>
<feature type="compositionally biased region" description="Low complexity" evidence="1">
    <location>
        <begin position="296"/>
        <end position="307"/>
    </location>
</feature>
<evidence type="ECO:0000256" key="1">
    <source>
        <dbReference type="SAM" id="MobiDB-lite"/>
    </source>
</evidence>
<proteinExistence type="predicted"/>
<dbReference type="Proteomes" id="UP000187406">
    <property type="component" value="Unassembled WGS sequence"/>
</dbReference>
<dbReference type="AlphaFoldDB" id="A0A1Q3CAM0"/>
<reference evidence="3" key="1">
    <citation type="submission" date="2016-04" db="EMBL/GenBank/DDBJ databases">
        <title>Cephalotus genome sequencing.</title>
        <authorList>
            <person name="Fukushima K."/>
            <person name="Hasebe M."/>
            <person name="Fang X."/>
        </authorList>
    </citation>
    <scope>NUCLEOTIDE SEQUENCE [LARGE SCALE GENOMIC DNA]</scope>
    <source>
        <strain evidence="3">cv. St1</strain>
    </source>
</reference>
<dbReference type="STRING" id="3775.A0A1Q3CAM0"/>
<dbReference type="GO" id="GO:0019210">
    <property type="term" value="F:kinase inhibitor activity"/>
    <property type="evidence" value="ECO:0007669"/>
    <property type="project" value="InterPro"/>
</dbReference>
<evidence type="ECO:0008006" key="4">
    <source>
        <dbReference type="Google" id="ProtNLM"/>
    </source>
</evidence>
<dbReference type="PANTHER" id="PTHR33312:SF5">
    <property type="entry name" value="MEMBRANE-ASSOCIATED KINASE REGULATOR 4-RELATED"/>
    <property type="match status" value="1"/>
</dbReference>
<gene>
    <name evidence="2" type="ORF">CFOL_v3_20736</name>
</gene>
<dbReference type="InParanoid" id="A0A1Q3CAM0"/>
<dbReference type="OrthoDB" id="1938320at2759"/>
<feature type="region of interest" description="Disordered" evidence="1">
    <location>
        <begin position="220"/>
        <end position="243"/>
    </location>
</feature>
<dbReference type="InterPro" id="IPR039620">
    <property type="entry name" value="BKI1/MAKR1/3/4"/>
</dbReference>
<evidence type="ECO:0000313" key="2">
    <source>
        <dbReference type="EMBL" id="GAV77265.1"/>
    </source>
</evidence>
<dbReference type="FunCoup" id="A0A1Q3CAM0">
    <property type="interactions" value="734"/>
</dbReference>
<sequence>MAVDLLSYDHIDEDYIDMDVSTYSSLLCHSISSPTHPREFEFQMSSSSLERESTTSPADELFYKGKLLPLHLPPRLQMVKKLLQNSNSAYNNAFEEFYSTPLMTTVTTPTTTSTPFESCQASRELNSDEYFFECTTEVSGFTAENLKKSWTKKLKLIKRSSLGSKLKASRAYLKSLLGRSGCSDESSATATKVADEQSASKAEEPINKYVKAAKKTPFGKIRKDDSRMSTAGMGSFEKEKKTQDCAGLHRRSFSLAIKRHSTNKFLTSSSSSSGSSSSSSSKNSSQSNELQYLKRSSSVKTSESENSIQGAIAHCKQSQQLLRTRNNLSEVGF</sequence>
<dbReference type="GO" id="GO:0005886">
    <property type="term" value="C:plasma membrane"/>
    <property type="evidence" value="ECO:0007669"/>
    <property type="project" value="InterPro"/>
</dbReference>
<feature type="compositionally biased region" description="Low complexity" evidence="1">
    <location>
        <begin position="268"/>
        <end position="287"/>
    </location>
</feature>
<protein>
    <recommendedName>
        <fullName evidence="4">Membrane-associated kinase regulator 4</fullName>
    </recommendedName>
</protein>
<feature type="region of interest" description="Disordered" evidence="1">
    <location>
        <begin position="265"/>
        <end position="307"/>
    </location>
</feature>
<feature type="region of interest" description="Disordered" evidence="1">
    <location>
        <begin position="180"/>
        <end position="202"/>
    </location>
</feature>
<accession>A0A1Q3CAM0</accession>
<keyword evidence="3" id="KW-1185">Reference proteome</keyword>
<evidence type="ECO:0000313" key="3">
    <source>
        <dbReference type="Proteomes" id="UP000187406"/>
    </source>
</evidence>
<dbReference type="EMBL" id="BDDD01001595">
    <property type="protein sequence ID" value="GAV77265.1"/>
    <property type="molecule type" value="Genomic_DNA"/>
</dbReference>
<name>A0A1Q3CAM0_CEPFO</name>